<keyword evidence="3 5" id="KW-0496">Mitochondrion</keyword>
<reference evidence="6" key="1">
    <citation type="journal article" date="2023" name="G3 (Bethesda)">
        <title>Whole genome assemblies of Zophobas morio and Tenebrio molitor.</title>
        <authorList>
            <person name="Kaur S."/>
            <person name="Stinson S.A."/>
            <person name="diCenzo G.C."/>
        </authorList>
    </citation>
    <scope>NUCLEOTIDE SEQUENCE</scope>
    <source>
        <strain evidence="6">QUZm001</strain>
    </source>
</reference>
<evidence type="ECO:0000313" key="6">
    <source>
        <dbReference type="EMBL" id="KAJ3639497.1"/>
    </source>
</evidence>
<proteinExistence type="inferred from homology"/>
<dbReference type="PANTHER" id="PTHR22977:SF1">
    <property type="entry name" value="COX ASSEMBLY MITOCHONDRIAL PROTEIN 2 HOMOLOG"/>
    <property type="match status" value="1"/>
</dbReference>
<evidence type="ECO:0000256" key="2">
    <source>
        <dbReference type="ARBA" id="ARBA00007347"/>
    </source>
</evidence>
<name>A0AA38HN32_9CUCU</name>
<sequence>MHTDLSPHLHTDTCNNLIQQLQECHKEHSFARFVGICNSFDTAVTKCLKEERLRRRQHNYEQSLQKKAKLKELFQQDRKQTQEK</sequence>
<dbReference type="PANTHER" id="PTHR22977">
    <property type="entry name" value="COX ASSEMBLY MITOCHONDRIAL PROTEIN"/>
    <property type="match status" value="1"/>
</dbReference>
<dbReference type="EMBL" id="JALNTZ010000010">
    <property type="protein sequence ID" value="KAJ3639497.1"/>
    <property type="molecule type" value="Genomic_DNA"/>
</dbReference>
<evidence type="ECO:0000256" key="5">
    <source>
        <dbReference type="RuleBase" id="RU364104"/>
    </source>
</evidence>
<evidence type="ECO:0000256" key="1">
    <source>
        <dbReference type="ARBA" id="ARBA00004173"/>
    </source>
</evidence>
<organism evidence="6 7">
    <name type="scientific">Zophobas morio</name>
    <dbReference type="NCBI Taxonomy" id="2755281"/>
    <lineage>
        <taxon>Eukaryota</taxon>
        <taxon>Metazoa</taxon>
        <taxon>Ecdysozoa</taxon>
        <taxon>Arthropoda</taxon>
        <taxon>Hexapoda</taxon>
        <taxon>Insecta</taxon>
        <taxon>Pterygota</taxon>
        <taxon>Neoptera</taxon>
        <taxon>Endopterygota</taxon>
        <taxon>Coleoptera</taxon>
        <taxon>Polyphaga</taxon>
        <taxon>Cucujiformia</taxon>
        <taxon>Tenebrionidae</taxon>
        <taxon>Zophobas</taxon>
    </lineage>
</organism>
<gene>
    <name evidence="6" type="ORF">Zmor_002855</name>
</gene>
<protein>
    <recommendedName>
        <fullName evidence="5">COX assembly mitochondrial protein</fullName>
    </recommendedName>
</protein>
<keyword evidence="4" id="KW-1015">Disulfide bond</keyword>
<evidence type="ECO:0000313" key="7">
    <source>
        <dbReference type="Proteomes" id="UP001168821"/>
    </source>
</evidence>
<dbReference type="Pfam" id="PF08583">
    <property type="entry name" value="Cmc1"/>
    <property type="match status" value="1"/>
</dbReference>
<comment type="caution">
    <text evidence="6">The sequence shown here is derived from an EMBL/GenBank/DDBJ whole genome shotgun (WGS) entry which is preliminary data.</text>
</comment>
<dbReference type="Proteomes" id="UP001168821">
    <property type="component" value="Unassembled WGS sequence"/>
</dbReference>
<dbReference type="GO" id="GO:0005739">
    <property type="term" value="C:mitochondrion"/>
    <property type="evidence" value="ECO:0007669"/>
    <property type="project" value="UniProtKB-SubCell"/>
</dbReference>
<dbReference type="AlphaFoldDB" id="A0AA38HN32"/>
<evidence type="ECO:0000256" key="3">
    <source>
        <dbReference type="ARBA" id="ARBA00023128"/>
    </source>
</evidence>
<keyword evidence="7" id="KW-1185">Reference proteome</keyword>
<dbReference type="PROSITE" id="PS51808">
    <property type="entry name" value="CHCH"/>
    <property type="match status" value="1"/>
</dbReference>
<accession>A0AA38HN32</accession>
<dbReference type="InterPro" id="IPR013892">
    <property type="entry name" value="Cyt_c_biogenesis_Cmc1-like"/>
</dbReference>
<comment type="subcellular location">
    <subcellularLocation>
        <location evidence="1 5">Mitochondrion</location>
    </subcellularLocation>
</comment>
<evidence type="ECO:0000256" key="4">
    <source>
        <dbReference type="ARBA" id="ARBA00023157"/>
    </source>
</evidence>
<comment type="similarity">
    <text evidence="2 5">Belongs to the CMC family.</text>
</comment>